<dbReference type="InterPro" id="IPR015421">
    <property type="entry name" value="PyrdxlP-dep_Trfase_major"/>
</dbReference>
<dbReference type="SUPFAM" id="SSF53383">
    <property type="entry name" value="PLP-dependent transferases"/>
    <property type="match status" value="1"/>
</dbReference>
<reference evidence="4" key="1">
    <citation type="submission" date="2019-10" db="EMBL/GenBank/DDBJ databases">
        <title>Lacipirellula parvula gen. nov., sp. nov., representing a lineage of planctomycetes widespread in freshwater anoxic habitats, and description of the family Lacipirellulaceae.</title>
        <authorList>
            <person name="Dedysh S.N."/>
            <person name="Kulichevskaya I.S."/>
            <person name="Beletsky A.V."/>
            <person name="Rakitin A.L."/>
            <person name="Mardanov A.V."/>
            <person name="Ivanova A.A."/>
            <person name="Saltykova V.X."/>
            <person name="Rijpstra W.I.C."/>
            <person name="Sinninghe Damste J.S."/>
            <person name="Ravin N.V."/>
        </authorList>
    </citation>
    <scope>NUCLEOTIDE SEQUENCE [LARGE SCALE GENOMIC DNA]</scope>
    <source>
        <strain evidence="4">PX69</strain>
    </source>
</reference>
<evidence type="ECO:0000313" key="4">
    <source>
        <dbReference type="Proteomes" id="UP000326837"/>
    </source>
</evidence>
<name>A0A5K7XEK2_9BACT</name>
<dbReference type="Pfam" id="PF00266">
    <property type="entry name" value="Aminotran_5"/>
    <property type="match status" value="1"/>
</dbReference>
<gene>
    <name evidence="3" type="ORF">PLANPX_4530</name>
</gene>
<evidence type="ECO:0000313" key="3">
    <source>
        <dbReference type="EMBL" id="BBO34918.1"/>
    </source>
</evidence>
<dbReference type="InterPro" id="IPR015422">
    <property type="entry name" value="PyrdxlP-dep_Trfase_small"/>
</dbReference>
<dbReference type="Proteomes" id="UP000326837">
    <property type="component" value="Chromosome"/>
</dbReference>
<proteinExistence type="predicted"/>
<keyword evidence="3" id="KW-0808">Transferase</keyword>
<feature type="domain" description="Aminotransferase class V" evidence="2">
    <location>
        <begin position="24"/>
        <end position="359"/>
    </location>
</feature>
<dbReference type="AlphaFoldDB" id="A0A5K7XEK2"/>
<dbReference type="KEGG" id="lpav:PLANPX_4530"/>
<organism evidence="3 4">
    <name type="scientific">Lacipirellula parvula</name>
    <dbReference type="NCBI Taxonomy" id="2650471"/>
    <lineage>
        <taxon>Bacteria</taxon>
        <taxon>Pseudomonadati</taxon>
        <taxon>Planctomycetota</taxon>
        <taxon>Planctomycetia</taxon>
        <taxon>Pirellulales</taxon>
        <taxon>Lacipirellulaceae</taxon>
        <taxon>Lacipirellula</taxon>
    </lineage>
</organism>
<keyword evidence="4" id="KW-1185">Reference proteome</keyword>
<dbReference type="PANTHER" id="PTHR43586">
    <property type="entry name" value="CYSTEINE DESULFURASE"/>
    <property type="match status" value="1"/>
</dbReference>
<sequence>MNGEIEAVRNELRAAMPVAQNWAYFDHAAVAPVTAPAAAAMRTWIDQSLEEGDTMWPEWARQLKQVRQSAATLVGATPAEIALVPNTTAGINLVAEGLDWRAGDNVVTLADEYPSNLYPWMNLAARGVETRRVPTADGVVDYDQLAAHCDERTRIITVSWVAFSNGCRRDLNAIAEVAARQGTLLFVDAIQGLGAFPLDVSQTPIDFLAADGHKWMLGPEGAGIAYIRRDRLPLLTPTAVGAHSVVHAQDYAHIELKLKQDASRYEGGSVNVPGMLGLGASLDLLQSLGIDRVAASVLEISDHLVSELQQLGMRVISPRAGEQRSGIVSFEYPNADLNAVRRHCLERQIALATRAGRIRVSPHAYNNHDDVAQLIDALRSYQG</sequence>
<dbReference type="GO" id="GO:0031071">
    <property type="term" value="F:cysteine desulfurase activity"/>
    <property type="evidence" value="ECO:0007669"/>
    <property type="project" value="UniProtKB-EC"/>
</dbReference>
<keyword evidence="1" id="KW-0663">Pyridoxal phosphate</keyword>
<dbReference type="Gene3D" id="3.90.1150.10">
    <property type="entry name" value="Aspartate Aminotransferase, domain 1"/>
    <property type="match status" value="1"/>
</dbReference>
<accession>A0A5K7XEK2</accession>
<dbReference type="RefSeq" id="WP_152100401.1">
    <property type="nucleotide sequence ID" value="NZ_AP021861.1"/>
</dbReference>
<dbReference type="PANTHER" id="PTHR43586:SF15">
    <property type="entry name" value="BLR3095 PROTEIN"/>
    <property type="match status" value="1"/>
</dbReference>
<dbReference type="InterPro" id="IPR000192">
    <property type="entry name" value="Aminotrans_V_dom"/>
</dbReference>
<protein>
    <submittedName>
        <fullName evidence="3">Cysteine desulfurase</fullName>
        <ecNumber evidence="3">2.8.1.7</ecNumber>
    </submittedName>
</protein>
<dbReference type="Gene3D" id="3.40.640.10">
    <property type="entry name" value="Type I PLP-dependent aspartate aminotransferase-like (Major domain)"/>
    <property type="match status" value="1"/>
</dbReference>
<evidence type="ECO:0000259" key="2">
    <source>
        <dbReference type="Pfam" id="PF00266"/>
    </source>
</evidence>
<dbReference type="EMBL" id="AP021861">
    <property type="protein sequence ID" value="BBO34918.1"/>
    <property type="molecule type" value="Genomic_DNA"/>
</dbReference>
<evidence type="ECO:0000256" key="1">
    <source>
        <dbReference type="ARBA" id="ARBA00022898"/>
    </source>
</evidence>
<dbReference type="EC" id="2.8.1.7" evidence="3"/>
<dbReference type="InterPro" id="IPR015424">
    <property type="entry name" value="PyrdxlP-dep_Trfase"/>
</dbReference>